<feature type="transmembrane region" description="Helical" evidence="5">
    <location>
        <begin position="31"/>
        <end position="51"/>
    </location>
</feature>
<evidence type="ECO:0000256" key="3">
    <source>
        <dbReference type="ARBA" id="ARBA00022989"/>
    </source>
</evidence>
<reference evidence="6 7" key="1">
    <citation type="submission" date="2019-07" db="EMBL/GenBank/DDBJ databases">
        <title>Whole genome shotgun sequence of Cellulomonas aerilata NBRC 106308.</title>
        <authorList>
            <person name="Hosoyama A."/>
            <person name="Uohara A."/>
            <person name="Ohji S."/>
            <person name="Ichikawa N."/>
        </authorList>
    </citation>
    <scope>NUCLEOTIDE SEQUENCE [LARGE SCALE GENOMIC DNA]</scope>
    <source>
        <strain evidence="6 7">NBRC 106308</strain>
    </source>
</reference>
<keyword evidence="2 5" id="KW-0812">Transmembrane</keyword>
<evidence type="ECO:0000256" key="1">
    <source>
        <dbReference type="ARBA" id="ARBA00004127"/>
    </source>
</evidence>
<sequence>MDRPSRLLGQSPAEPHHAGTAARLNRLRAGVLGANDGIVSVAGVVVGVAGATGARPAIAIAGAAALAAGALSMAVGEYVSVSSQRDSERALLDLERRELAEAPEEELEELAGLHRANGLSDGLARAVAAEQTAHDALAAHARVELGIDPDALVNPWHASLAAFLVGGALPLVAVLAPAVAARVPVTVASVLAALALTGVLAARLGRAPVPPAVVRNLVGGGLAMAITFGVGNVVGLAV</sequence>
<keyword evidence="7" id="KW-1185">Reference proteome</keyword>
<comment type="caution">
    <text evidence="6">The sequence shown here is derived from an EMBL/GenBank/DDBJ whole genome shotgun (WGS) entry which is preliminary data.</text>
</comment>
<dbReference type="EMBL" id="BJYY01000022">
    <property type="protein sequence ID" value="GEO35731.1"/>
    <property type="molecule type" value="Genomic_DNA"/>
</dbReference>
<proteinExistence type="predicted"/>
<dbReference type="GO" id="GO:0030026">
    <property type="term" value="P:intracellular manganese ion homeostasis"/>
    <property type="evidence" value="ECO:0007669"/>
    <property type="project" value="InterPro"/>
</dbReference>
<feature type="transmembrane region" description="Helical" evidence="5">
    <location>
        <begin position="217"/>
        <end position="237"/>
    </location>
</feature>
<dbReference type="Pfam" id="PF01988">
    <property type="entry name" value="VIT1"/>
    <property type="match status" value="1"/>
</dbReference>
<comment type="subcellular location">
    <subcellularLocation>
        <location evidence="1">Endomembrane system</location>
        <topology evidence="1">Multi-pass membrane protein</topology>
    </subcellularLocation>
</comment>
<organism evidence="6 7">
    <name type="scientific">Cellulomonas aerilata</name>
    <dbReference type="NCBI Taxonomy" id="515326"/>
    <lineage>
        <taxon>Bacteria</taxon>
        <taxon>Bacillati</taxon>
        <taxon>Actinomycetota</taxon>
        <taxon>Actinomycetes</taxon>
        <taxon>Micrococcales</taxon>
        <taxon>Cellulomonadaceae</taxon>
        <taxon>Cellulomonas</taxon>
    </lineage>
</organism>
<evidence type="ECO:0000256" key="5">
    <source>
        <dbReference type="SAM" id="Phobius"/>
    </source>
</evidence>
<dbReference type="GO" id="GO:0005384">
    <property type="term" value="F:manganese ion transmembrane transporter activity"/>
    <property type="evidence" value="ECO:0007669"/>
    <property type="project" value="InterPro"/>
</dbReference>
<keyword evidence="3 5" id="KW-1133">Transmembrane helix</keyword>
<name>A0A512DGY0_9CELL</name>
<gene>
    <name evidence="6" type="ORF">CAE01nite_34560</name>
</gene>
<protein>
    <submittedName>
        <fullName evidence="6">Membrane protein</fullName>
    </submittedName>
</protein>
<feature type="transmembrane region" description="Helical" evidence="5">
    <location>
        <begin position="186"/>
        <end position="205"/>
    </location>
</feature>
<dbReference type="RefSeq" id="WP_146906777.1">
    <property type="nucleotide sequence ID" value="NZ_BAAARM010000007.1"/>
</dbReference>
<evidence type="ECO:0000313" key="6">
    <source>
        <dbReference type="EMBL" id="GEO35731.1"/>
    </source>
</evidence>
<keyword evidence="4 5" id="KW-0472">Membrane</keyword>
<dbReference type="InterPro" id="IPR008217">
    <property type="entry name" value="Ccc1_fam"/>
</dbReference>
<accession>A0A512DGY0</accession>
<evidence type="ECO:0000256" key="2">
    <source>
        <dbReference type="ARBA" id="ARBA00022692"/>
    </source>
</evidence>
<dbReference type="GO" id="GO:0012505">
    <property type="term" value="C:endomembrane system"/>
    <property type="evidence" value="ECO:0007669"/>
    <property type="project" value="UniProtKB-SubCell"/>
</dbReference>
<feature type="transmembrane region" description="Helical" evidence="5">
    <location>
        <begin position="160"/>
        <end position="180"/>
    </location>
</feature>
<dbReference type="Proteomes" id="UP000321181">
    <property type="component" value="Unassembled WGS sequence"/>
</dbReference>
<dbReference type="OrthoDB" id="188924at2"/>
<feature type="transmembrane region" description="Helical" evidence="5">
    <location>
        <begin position="57"/>
        <end position="79"/>
    </location>
</feature>
<evidence type="ECO:0000313" key="7">
    <source>
        <dbReference type="Proteomes" id="UP000321181"/>
    </source>
</evidence>
<evidence type="ECO:0000256" key="4">
    <source>
        <dbReference type="ARBA" id="ARBA00023136"/>
    </source>
</evidence>
<dbReference type="PANTHER" id="PTHR31851">
    <property type="entry name" value="FE(2+)/MN(2+) TRANSPORTER PCL1"/>
    <property type="match status" value="1"/>
</dbReference>
<dbReference type="AlphaFoldDB" id="A0A512DGY0"/>